<evidence type="ECO:0000256" key="6">
    <source>
        <dbReference type="ARBA" id="ARBA00024019"/>
    </source>
</evidence>
<dbReference type="GO" id="GO:0006355">
    <property type="term" value="P:regulation of DNA-templated transcription"/>
    <property type="evidence" value="ECO:0007669"/>
    <property type="project" value="InterPro"/>
</dbReference>
<keyword evidence="2 8" id="KW-0863">Zinc-finger</keyword>
<keyword evidence="4" id="KW-0805">Transcription regulation</keyword>
<dbReference type="PANTHER" id="PTHR47172:SF24">
    <property type="entry name" value="GATA ZINC FINGER DOMAIN-CONTAINING PROTEIN 14-RELATED"/>
    <property type="match status" value="1"/>
</dbReference>
<protein>
    <recommendedName>
        <fullName evidence="10">GATA-type domain-containing protein</fullName>
    </recommendedName>
</protein>
<evidence type="ECO:0000256" key="2">
    <source>
        <dbReference type="ARBA" id="ARBA00022771"/>
    </source>
</evidence>
<feature type="region of interest" description="Disordered" evidence="9">
    <location>
        <begin position="158"/>
        <end position="227"/>
    </location>
</feature>
<feature type="compositionally biased region" description="Low complexity" evidence="9">
    <location>
        <begin position="420"/>
        <end position="429"/>
    </location>
</feature>
<evidence type="ECO:0000256" key="7">
    <source>
        <dbReference type="ARBA" id="ARBA00037539"/>
    </source>
</evidence>
<feature type="region of interest" description="Disordered" evidence="9">
    <location>
        <begin position="266"/>
        <end position="429"/>
    </location>
</feature>
<evidence type="ECO:0000259" key="10">
    <source>
        <dbReference type="PROSITE" id="PS50114"/>
    </source>
</evidence>
<keyword evidence="12" id="KW-1185">Reference proteome</keyword>
<feature type="compositionally biased region" description="Basic and acidic residues" evidence="9">
    <location>
        <begin position="189"/>
        <end position="199"/>
    </location>
</feature>
<evidence type="ECO:0000313" key="12">
    <source>
        <dbReference type="Proteomes" id="UP000247498"/>
    </source>
</evidence>
<feature type="compositionally biased region" description="Gly residues" evidence="9">
    <location>
        <begin position="208"/>
        <end position="227"/>
    </location>
</feature>
<feature type="compositionally biased region" description="Low complexity" evidence="9">
    <location>
        <begin position="291"/>
        <end position="302"/>
    </location>
</feature>
<dbReference type="Gene3D" id="3.30.50.10">
    <property type="entry name" value="Erythroid Transcription Factor GATA-1, subunit A"/>
    <property type="match status" value="1"/>
</dbReference>
<feature type="compositionally biased region" description="Low complexity" evidence="9">
    <location>
        <begin position="668"/>
        <end position="688"/>
    </location>
</feature>
<dbReference type="Proteomes" id="UP000247498">
    <property type="component" value="Unassembled WGS sequence"/>
</dbReference>
<dbReference type="PANTHER" id="PTHR47172">
    <property type="entry name" value="OS01G0976800 PROTEIN"/>
    <property type="match status" value="1"/>
</dbReference>
<reference evidence="11 12" key="1">
    <citation type="journal article" date="2018" name="Sci. Rep.">
        <title>Raphidocelis subcapitata (=Pseudokirchneriella subcapitata) provides an insight into genome evolution and environmental adaptations in the Sphaeropleales.</title>
        <authorList>
            <person name="Suzuki S."/>
            <person name="Yamaguchi H."/>
            <person name="Nakajima N."/>
            <person name="Kawachi M."/>
        </authorList>
    </citation>
    <scope>NUCLEOTIDE SEQUENCE [LARGE SCALE GENOMIC DNA]</scope>
    <source>
        <strain evidence="11 12">NIES-35</strain>
    </source>
</reference>
<keyword evidence="3" id="KW-0862">Zinc</keyword>
<comment type="caution">
    <text evidence="11">The sequence shown here is derived from an EMBL/GenBank/DDBJ whole genome shotgun (WGS) entry which is preliminary data.</text>
</comment>
<name>A0A2V0PM56_9CHLO</name>
<dbReference type="SUPFAM" id="SSF57716">
    <property type="entry name" value="Glucocorticoid receptor-like (DNA-binding domain)"/>
    <property type="match status" value="1"/>
</dbReference>
<evidence type="ECO:0000256" key="4">
    <source>
        <dbReference type="ARBA" id="ARBA00023015"/>
    </source>
</evidence>
<evidence type="ECO:0000256" key="1">
    <source>
        <dbReference type="ARBA" id="ARBA00022723"/>
    </source>
</evidence>
<comment type="function">
    <text evidence="7">Transcriptional regulator that specifically binds 5'-GATA-3' or 5'-GAT-3' motifs within gene promoters.</text>
</comment>
<feature type="compositionally biased region" description="Pro residues" evidence="9">
    <location>
        <begin position="526"/>
        <end position="539"/>
    </location>
</feature>
<dbReference type="InterPro" id="IPR013088">
    <property type="entry name" value="Znf_NHR/GATA"/>
</dbReference>
<feature type="region of interest" description="Disordered" evidence="9">
    <location>
        <begin position="518"/>
        <end position="543"/>
    </location>
</feature>
<dbReference type="OrthoDB" id="544569at2759"/>
<proteinExistence type="inferred from homology"/>
<dbReference type="GO" id="GO:0043565">
    <property type="term" value="F:sequence-specific DNA binding"/>
    <property type="evidence" value="ECO:0007669"/>
    <property type="project" value="InterPro"/>
</dbReference>
<gene>
    <name evidence="11" type="ORF">Rsub_12982</name>
</gene>
<dbReference type="CDD" id="cd00202">
    <property type="entry name" value="ZnF_GATA"/>
    <property type="match status" value="1"/>
</dbReference>
<keyword evidence="5" id="KW-0804">Transcription</keyword>
<evidence type="ECO:0000256" key="8">
    <source>
        <dbReference type="PROSITE-ProRule" id="PRU00094"/>
    </source>
</evidence>
<dbReference type="GO" id="GO:0008270">
    <property type="term" value="F:zinc ion binding"/>
    <property type="evidence" value="ECO:0007669"/>
    <property type="project" value="UniProtKB-KW"/>
</dbReference>
<dbReference type="InParanoid" id="A0A2V0PM56"/>
<evidence type="ECO:0000256" key="9">
    <source>
        <dbReference type="SAM" id="MobiDB-lite"/>
    </source>
</evidence>
<sequence>MAAAEPTFNWIGPGSRDEAGRVYFEAFQFCNASYSVGDHVCLLPEEEGSPLYVARILRAYEDPNAPEADRLCIESDANLVGCIDHHALVIQARSYEEALAQVPPAEAGGEWYFCRGVLDAEGAVFRTYEELAAAAMAAQPLQLSEWMSDLQRGSLGAVPSTLGGGGGAAAHDDAAHAAGGSGRKRRPPQHFEADPEPFKRPSQQRAKAGGGGGGGGSARARAGGGGGVPGKVCCECGATSTPQWREGPHGPKTLCNACGVRYQRSQGKGINKPKRERAAPPPRAASPLPHPAKQARTARGAAARGGGKPVRQRPRGGGADSDDDYNPAWDRVGYYPPHLSSGFALAGAAGGGEGSDGDEGPGGGQLQAHRLHRTQTQEAADALADLAFSGLAGGDGDDDGAPSAGAAPEGRRPQTPSSSALLAPGGRHGGAAAAGRSLLAARTGSAAVAGEGLMLLKRDTPTPSPLICGLPGPGSLLEGMPGLALPGLLVPGPDGSHFAADDYGGFAAAAAAASGAALPAPSTSSAPPPPLPPPPPPAAPGAAAAALTTAELSAVARRAGGLFAPELAPLAAPLADAPPSLLGAMPPARRGALAAARAALDSAINEVKAADAAVLAVGRVLDQKSAGAARAREGAAAAGAQLRGFLQSLAAQHGVAAAAAAAVAVKAEAAPPDANGAAGSKPEAAADAGGAGAAGPRAPSPSPQPHQPPSAPPPPAAATLIPA</sequence>
<evidence type="ECO:0000256" key="3">
    <source>
        <dbReference type="ARBA" id="ARBA00022833"/>
    </source>
</evidence>
<evidence type="ECO:0000256" key="5">
    <source>
        <dbReference type="ARBA" id="ARBA00023163"/>
    </source>
</evidence>
<feature type="compositionally biased region" description="Gly residues" evidence="9">
    <location>
        <begin position="348"/>
        <end position="365"/>
    </location>
</feature>
<dbReference type="Gene3D" id="2.30.30.490">
    <property type="match status" value="1"/>
</dbReference>
<feature type="domain" description="GATA-type" evidence="10">
    <location>
        <begin position="227"/>
        <end position="263"/>
    </location>
</feature>
<dbReference type="PROSITE" id="PS00344">
    <property type="entry name" value="GATA_ZN_FINGER_1"/>
    <property type="match status" value="1"/>
</dbReference>
<dbReference type="SMART" id="SM00401">
    <property type="entry name" value="ZnF_GATA"/>
    <property type="match status" value="1"/>
</dbReference>
<organism evidence="11 12">
    <name type="scientific">Raphidocelis subcapitata</name>
    <dbReference type="NCBI Taxonomy" id="307507"/>
    <lineage>
        <taxon>Eukaryota</taxon>
        <taxon>Viridiplantae</taxon>
        <taxon>Chlorophyta</taxon>
        <taxon>core chlorophytes</taxon>
        <taxon>Chlorophyceae</taxon>
        <taxon>CS clade</taxon>
        <taxon>Sphaeropleales</taxon>
        <taxon>Selenastraceae</taxon>
        <taxon>Raphidocelis</taxon>
    </lineage>
</organism>
<dbReference type="Pfam" id="PF00320">
    <property type="entry name" value="GATA"/>
    <property type="match status" value="1"/>
</dbReference>
<evidence type="ECO:0000313" key="11">
    <source>
        <dbReference type="EMBL" id="GBG00163.1"/>
    </source>
</evidence>
<feature type="compositionally biased region" description="Pro residues" evidence="9">
    <location>
        <begin position="698"/>
        <end position="716"/>
    </location>
</feature>
<accession>A0A2V0PM56</accession>
<feature type="compositionally biased region" description="Low complexity" evidence="9">
    <location>
        <begin position="379"/>
        <end position="390"/>
    </location>
</feature>
<dbReference type="InterPro" id="IPR000679">
    <property type="entry name" value="Znf_GATA"/>
</dbReference>
<dbReference type="AlphaFoldDB" id="A0A2V0PM56"/>
<keyword evidence="1" id="KW-0479">Metal-binding</keyword>
<dbReference type="EMBL" id="BDRX01000196">
    <property type="protein sequence ID" value="GBG00163.1"/>
    <property type="molecule type" value="Genomic_DNA"/>
</dbReference>
<dbReference type="STRING" id="307507.A0A2V0PM56"/>
<dbReference type="InterPro" id="IPR043151">
    <property type="entry name" value="BAH_sf"/>
</dbReference>
<comment type="similarity">
    <text evidence="6">Belongs to the type IV zinc-finger family. Class B subfamily.</text>
</comment>
<feature type="region of interest" description="Disordered" evidence="9">
    <location>
        <begin position="668"/>
        <end position="723"/>
    </location>
</feature>
<dbReference type="PROSITE" id="PS50114">
    <property type="entry name" value="GATA_ZN_FINGER_2"/>
    <property type="match status" value="1"/>
</dbReference>
<feature type="compositionally biased region" description="Pro residues" evidence="9">
    <location>
        <begin position="279"/>
        <end position="290"/>
    </location>
</feature>